<evidence type="ECO:0000313" key="4">
    <source>
        <dbReference type="Proteomes" id="UP001159428"/>
    </source>
</evidence>
<proteinExistence type="predicted"/>
<dbReference type="GO" id="GO:0008270">
    <property type="term" value="F:zinc ion binding"/>
    <property type="evidence" value="ECO:0007669"/>
    <property type="project" value="UniProtKB-KW"/>
</dbReference>
<accession>A0AAU9WBI2</accession>
<dbReference type="PANTHER" id="PTHR47526">
    <property type="entry name" value="ATP-DEPENDENT DNA HELICASE"/>
    <property type="match status" value="1"/>
</dbReference>
<dbReference type="EMBL" id="CALNXJ010000011">
    <property type="protein sequence ID" value="CAH3108019.1"/>
    <property type="molecule type" value="Genomic_DNA"/>
</dbReference>
<protein>
    <recommendedName>
        <fullName evidence="2">SWIM-type domain-containing protein</fullName>
    </recommendedName>
</protein>
<feature type="domain" description="SWIM-type" evidence="2">
    <location>
        <begin position="52"/>
        <end position="93"/>
    </location>
</feature>
<dbReference type="InterPro" id="IPR019080">
    <property type="entry name" value="YqaJ_viral_recombinase"/>
</dbReference>
<reference evidence="3 4" key="1">
    <citation type="submission" date="2022-05" db="EMBL/GenBank/DDBJ databases">
        <authorList>
            <consortium name="Genoscope - CEA"/>
            <person name="William W."/>
        </authorList>
    </citation>
    <scope>NUCLEOTIDE SEQUENCE [LARGE SCALE GENOMIC DNA]</scope>
</reference>
<evidence type="ECO:0000313" key="3">
    <source>
        <dbReference type="EMBL" id="CAH3108019.1"/>
    </source>
</evidence>
<evidence type="ECO:0000259" key="2">
    <source>
        <dbReference type="PROSITE" id="PS50966"/>
    </source>
</evidence>
<name>A0AAU9WBI2_9CNID</name>
<dbReference type="GO" id="GO:0006281">
    <property type="term" value="P:DNA repair"/>
    <property type="evidence" value="ECO:0007669"/>
    <property type="project" value="UniProtKB-ARBA"/>
</dbReference>
<dbReference type="Proteomes" id="UP001159428">
    <property type="component" value="Unassembled WGS sequence"/>
</dbReference>
<dbReference type="Gene3D" id="3.90.320.10">
    <property type="match status" value="1"/>
</dbReference>
<keyword evidence="1" id="KW-0479">Metal-binding</keyword>
<dbReference type="Pfam" id="PF09588">
    <property type="entry name" value="YqaJ"/>
    <property type="match status" value="1"/>
</dbReference>
<dbReference type="AlphaFoldDB" id="A0AAU9WBI2"/>
<dbReference type="PROSITE" id="PS50966">
    <property type="entry name" value="ZF_SWIM"/>
    <property type="match status" value="1"/>
</dbReference>
<keyword evidence="4" id="KW-1185">Reference proteome</keyword>
<dbReference type="InterPro" id="IPR011604">
    <property type="entry name" value="PDDEXK-like_dom_sf"/>
</dbReference>
<dbReference type="PANTHER" id="PTHR47526:SF3">
    <property type="entry name" value="PHD-TYPE DOMAIN-CONTAINING PROTEIN"/>
    <property type="match status" value="1"/>
</dbReference>
<dbReference type="InterPro" id="IPR007527">
    <property type="entry name" value="Znf_SWIM"/>
</dbReference>
<feature type="non-terminal residue" evidence="3">
    <location>
        <position position="395"/>
    </location>
</feature>
<gene>
    <name evidence="3" type="ORF">PMEA_00003052</name>
</gene>
<sequence>MKCFKQLKAFKFFKDGHVQKIELSLISEKSSYCFMKAAVLPSMRQDRVYRTWILVVKETAKVFSAECNCTAGQEKFYTCEACNHIAAILFALEDYVKCHNNTTSDDIACTSKPCMWNKPRKRKLSPKRIDELRPVKHQYGKEPRLAAVPTLPPSVEDIKEKGKGIKRKLHFNENEVEIVEKRTRLQSKNCDWFWRITASKCKRVASLKPTTSPSKTLKELLMVNKVPQTYAMLQGLEEEEAIANSFIDKMEEEGNHNFTFIRCRLFISKTHSFSGASPDRIVHDLTEETPGVAEFKFIQVKDGETLSGILIKQHICVKPQGGSFSLQLNRNHKYFYQLYHQMFVTDFHWGIFIAKGTDGCIFHEKVKFDRNFWLPILEKLEHFCDRYLMQELAYP</sequence>
<dbReference type="InterPro" id="IPR011335">
    <property type="entry name" value="Restrct_endonuc-II-like"/>
</dbReference>
<keyword evidence="1" id="KW-0863">Zinc-finger</keyword>
<organism evidence="3 4">
    <name type="scientific">Pocillopora meandrina</name>
    <dbReference type="NCBI Taxonomy" id="46732"/>
    <lineage>
        <taxon>Eukaryota</taxon>
        <taxon>Metazoa</taxon>
        <taxon>Cnidaria</taxon>
        <taxon>Anthozoa</taxon>
        <taxon>Hexacorallia</taxon>
        <taxon>Scleractinia</taxon>
        <taxon>Astrocoeniina</taxon>
        <taxon>Pocilloporidae</taxon>
        <taxon>Pocillopora</taxon>
    </lineage>
</organism>
<dbReference type="CDD" id="cd22343">
    <property type="entry name" value="PDDEXK_lambda_exonuclease-like"/>
    <property type="match status" value="1"/>
</dbReference>
<evidence type="ECO:0000256" key="1">
    <source>
        <dbReference type="PROSITE-ProRule" id="PRU00325"/>
    </source>
</evidence>
<keyword evidence="1" id="KW-0862">Zinc</keyword>
<dbReference type="SUPFAM" id="SSF52980">
    <property type="entry name" value="Restriction endonuclease-like"/>
    <property type="match status" value="1"/>
</dbReference>
<comment type="caution">
    <text evidence="3">The sequence shown here is derived from an EMBL/GenBank/DDBJ whole genome shotgun (WGS) entry which is preliminary data.</text>
</comment>